<protein>
    <recommendedName>
        <fullName evidence="3">Protein TOPAZ1</fullName>
    </recommendedName>
</protein>
<feature type="region of interest" description="Disordered" evidence="1">
    <location>
        <begin position="663"/>
        <end position="696"/>
    </location>
</feature>
<sequence length="1344" mass="152532">MTREIDEVKSLSKISSEAEVDSKKVVTHSHDVIVDKEIGDYLQRRSRRRLASTSSSDSRISMSRDIDEVESLSKMSFEAEVDSKKVVTHSHDAIVDKEIGDYLQRRSRRRLASTSSSDSRISMSRDIDEVESLSKISSPVSLTKPKITRKLNFPYQQTNLNVAEVKHLDFNQIDLCNTPESISNNSSTTSKINAPSILDDDEEKHLCHETEANTYKSIQLVSTYDSDQVNTTMPAQKQNVVFKVLQTPASQSVVGETPSSICEDISLKSSKSAEALGSDQATSKLKQNLVRVEKHRVSPSTLTSMSNPVVSGNLRNDPTSEDNESDEDLDAISLFAETDIGFEQRPAEVHPKNMHPDNPLARSDSDSDISDNSDNESRPLMLPVPDFINYLNKEKENHQTVTNIPLNDEVDSNEDFPRWRSDIYQECDQSSGNENDGSECSVEVPFRVELDSHNPPSVTAEDRLDTYDDAHGMPEEGELETENENKCFAEEEDNLEDMRYNGTANIDSPNLPDKAAEQHCETNIAHYDDMSGYLMQHGNREDVNLMGYQSPSQHSSSSCRKPQEGRFCFTFLKYGNCKKYPHNCTYNHWVPHLSLYAPIEAGNYLSFTYSKGFNYASNSVLKSLIKEIIDQNETNMDRNDQELWDILVKILKGCDLRNKLQINRSSSASSQERSPHDKPTTAHAELSTQHNNRNTNMRRLTRQGKQPSPLDSIPDQTDHILHSQNITRVPKLNNSNPHNVHLSKANILSNATFQERSSDVLDYADTMSSYVRNNEEGFNKPLSYTDDINRTLYNISSAKHPIGNTAIDPKLFCPPGIRAGFNIGVPGVNKYWEDEGYSTNASRLPLPDSSREIFQNIPPLSNFSTQRPFEFQGKYGPNFHCPQRPQLPPPQGPNLPNRVRRRKKQSQTQWNLMQGPPKRNCSPMNEDECRMVFEQEWNFTLKNLKDGDFRSVSARLNSWKSRAERNEFCLRVYQELIRNGESAAPNFRRLVESAVSDSVISLRNDYDLMAMMSSIGMCLLLDLCSKSTWETAYQIHFVMKKYGIDPLISQTEHDATTSQAQKILCCIEVCMNSNHGQDAVDILAAYKLQNPDPNQWQLASNPADVGTRNLLVATLLEGLVESNYIKEARRLFDLLYTAQKCVKKPIDIAKHLNTLLVFLLDANLNVEALNLFLKINQPALPVEVVTYRALLAACVEKHMMKAAETLWRSLGLFGVFSFQEVTYPLVIKMKSYFMKEEIYMELRQYFLQLSKSLCSDQIDANVTECRVNILIEEFPIGEFQRGVKVPLVVKKAELASSYVKVRLKNVLKHDFQIEIDKEWGDNSRLIALKSESVKNYLRKLQFST</sequence>
<dbReference type="EMBL" id="OD001668">
    <property type="protein sequence ID" value="CAD7402793.1"/>
    <property type="molecule type" value="Genomic_DNA"/>
</dbReference>
<name>A0A7R9CXI5_TIMPO</name>
<accession>A0A7R9CXI5</accession>
<evidence type="ECO:0000256" key="1">
    <source>
        <dbReference type="SAM" id="MobiDB-lite"/>
    </source>
</evidence>
<feature type="region of interest" description="Disordered" evidence="1">
    <location>
        <begin position="45"/>
        <end position="64"/>
    </location>
</feature>
<proteinExistence type="predicted"/>
<feature type="compositionally biased region" description="Basic and acidic residues" evidence="1">
    <location>
        <begin position="345"/>
        <end position="355"/>
    </location>
</feature>
<organism evidence="2">
    <name type="scientific">Timema poppense</name>
    <name type="common">Walking stick</name>
    <dbReference type="NCBI Taxonomy" id="170557"/>
    <lineage>
        <taxon>Eukaryota</taxon>
        <taxon>Metazoa</taxon>
        <taxon>Ecdysozoa</taxon>
        <taxon>Arthropoda</taxon>
        <taxon>Hexapoda</taxon>
        <taxon>Insecta</taxon>
        <taxon>Pterygota</taxon>
        <taxon>Neoptera</taxon>
        <taxon>Polyneoptera</taxon>
        <taxon>Phasmatodea</taxon>
        <taxon>Timematodea</taxon>
        <taxon>Timematoidea</taxon>
        <taxon>Timematidae</taxon>
        <taxon>Timema</taxon>
    </lineage>
</organism>
<feature type="compositionally biased region" description="Low complexity" evidence="1">
    <location>
        <begin position="51"/>
        <end position="63"/>
    </location>
</feature>
<dbReference type="InterPro" id="IPR011990">
    <property type="entry name" value="TPR-like_helical_dom_sf"/>
</dbReference>
<reference evidence="2" key="1">
    <citation type="submission" date="2020-11" db="EMBL/GenBank/DDBJ databases">
        <authorList>
            <person name="Tran Van P."/>
        </authorList>
    </citation>
    <scope>NUCLEOTIDE SEQUENCE</scope>
</reference>
<dbReference type="Gene3D" id="1.25.40.10">
    <property type="entry name" value="Tetratricopeptide repeat domain"/>
    <property type="match status" value="1"/>
</dbReference>
<feature type="region of interest" description="Disordered" evidence="1">
    <location>
        <begin position="287"/>
        <end position="327"/>
    </location>
</feature>
<evidence type="ECO:0000313" key="2">
    <source>
        <dbReference type="EMBL" id="CAD7402793.1"/>
    </source>
</evidence>
<feature type="region of interest" description="Disordered" evidence="1">
    <location>
        <begin position="1"/>
        <end position="25"/>
    </location>
</feature>
<feature type="compositionally biased region" description="Basic and acidic residues" evidence="1">
    <location>
        <begin position="1"/>
        <end position="10"/>
    </location>
</feature>
<gene>
    <name evidence="2" type="ORF">TPSB3V08_LOCUS3734</name>
</gene>
<evidence type="ECO:0008006" key="3">
    <source>
        <dbReference type="Google" id="ProtNLM"/>
    </source>
</evidence>
<feature type="region of interest" description="Disordered" evidence="1">
    <location>
        <begin position="874"/>
        <end position="908"/>
    </location>
</feature>
<feature type="compositionally biased region" description="Polar residues" evidence="1">
    <location>
        <begin position="298"/>
        <end position="317"/>
    </location>
</feature>
<feature type="region of interest" description="Disordered" evidence="1">
    <location>
        <begin position="345"/>
        <end position="381"/>
    </location>
</feature>